<proteinExistence type="inferred from homology"/>
<feature type="signal peptide" evidence="8">
    <location>
        <begin position="1"/>
        <end position="25"/>
    </location>
</feature>
<feature type="chain" id="PRO_5003623008" description="Alginate biosynthesis protein AlgF" evidence="8">
    <location>
        <begin position="26"/>
        <end position="213"/>
    </location>
</feature>
<dbReference type="InterPro" id="IPR035422">
    <property type="entry name" value="AlgF"/>
</dbReference>
<organism evidence="9 10">
    <name type="scientific">Spirochaeta africana (strain ATCC 700263 / DSM 8902 / Z-7692)</name>
    <dbReference type="NCBI Taxonomy" id="889378"/>
    <lineage>
        <taxon>Bacteria</taxon>
        <taxon>Pseudomonadati</taxon>
        <taxon>Spirochaetota</taxon>
        <taxon>Spirochaetia</taxon>
        <taxon>Spirochaetales</taxon>
        <taxon>Spirochaetaceae</taxon>
        <taxon>Spirochaeta</taxon>
    </lineage>
</organism>
<comment type="subcellular location">
    <subcellularLocation>
        <location evidence="1">Periplasm</location>
    </subcellularLocation>
</comment>
<evidence type="ECO:0000256" key="6">
    <source>
        <dbReference type="ARBA" id="ARBA00022764"/>
    </source>
</evidence>
<gene>
    <name evidence="9" type="ordered locus">Spiaf_0628</name>
</gene>
<evidence type="ECO:0000256" key="7">
    <source>
        <dbReference type="ARBA" id="ARBA00022841"/>
    </source>
</evidence>
<comment type="similarity">
    <text evidence="3">Belongs to the AlgF family.</text>
</comment>
<dbReference type="GO" id="GO:0042121">
    <property type="term" value="P:alginic acid biosynthetic process"/>
    <property type="evidence" value="ECO:0007669"/>
    <property type="project" value="UniProtKB-UniPathway"/>
</dbReference>
<evidence type="ECO:0000256" key="5">
    <source>
        <dbReference type="ARBA" id="ARBA00022729"/>
    </source>
</evidence>
<dbReference type="HOGENOM" id="CLU_112428_0_0_12"/>
<keyword evidence="9" id="KW-0808">Transferase</keyword>
<keyword evidence="7" id="KW-0016">Alginate biosynthesis</keyword>
<dbReference type="GO" id="GO:0042597">
    <property type="term" value="C:periplasmic space"/>
    <property type="evidence" value="ECO:0007669"/>
    <property type="project" value="UniProtKB-SubCell"/>
</dbReference>
<evidence type="ECO:0000256" key="2">
    <source>
        <dbReference type="ARBA" id="ARBA00005182"/>
    </source>
</evidence>
<dbReference type="Pfam" id="PF11182">
    <property type="entry name" value="AlgF"/>
    <property type="match status" value="1"/>
</dbReference>
<dbReference type="eggNOG" id="ENOG5033MBV">
    <property type="taxonomic scope" value="Bacteria"/>
</dbReference>
<keyword evidence="10" id="KW-1185">Reference proteome</keyword>
<dbReference type="RefSeq" id="WP_014454725.1">
    <property type="nucleotide sequence ID" value="NC_017098.1"/>
</dbReference>
<keyword evidence="5 8" id="KW-0732">Signal</keyword>
<dbReference type="Proteomes" id="UP000007383">
    <property type="component" value="Chromosome"/>
</dbReference>
<dbReference type="AlphaFoldDB" id="H9UGT5"/>
<sequence length="213" mass="22943">MHRYRFRTFFVLLALLILLPSGVSAQSASLYGEAAPDDAAFVRIYNALVEPQTTWVGSVEFASAEPGQATAYRPVNPGVHAVFSGNEYAELIARDAEFFTVILEPRGPQVHQDRRHTRADQAQLVVYNIDLDGPVSLKTGDGSVTVVDAVESGGAGSVSVNPAAVELVLQPPQGSSLELGDIGMQRGQSYAMFVFLQDGRPQVQLQQAEILAQ</sequence>
<evidence type="ECO:0000256" key="8">
    <source>
        <dbReference type="SAM" id="SignalP"/>
    </source>
</evidence>
<protein>
    <recommendedName>
        <fullName evidence="4">Alginate biosynthesis protein AlgF</fullName>
    </recommendedName>
</protein>
<evidence type="ECO:0000313" key="9">
    <source>
        <dbReference type="EMBL" id="AFG36728.1"/>
    </source>
</evidence>
<dbReference type="PATRIC" id="fig|889378.3.peg.638"/>
<dbReference type="GO" id="GO:0016740">
    <property type="term" value="F:transferase activity"/>
    <property type="evidence" value="ECO:0007669"/>
    <property type="project" value="UniProtKB-KW"/>
</dbReference>
<evidence type="ECO:0000256" key="3">
    <source>
        <dbReference type="ARBA" id="ARBA00010033"/>
    </source>
</evidence>
<keyword evidence="6" id="KW-0574">Periplasm</keyword>
<dbReference type="KEGG" id="sfc:Spiaf_0628"/>
<dbReference type="EMBL" id="CP003282">
    <property type="protein sequence ID" value="AFG36728.1"/>
    <property type="molecule type" value="Genomic_DNA"/>
</dbReference>
<reference evidence="10" key="1">
    <citation type="journal article" date="2013" name="Stand. Genomic Sci.">
        <title>Complete genome sequence of the halophilic bacterium Spirochaeta africana type strain (Z-7692(T)) from the alkaline Lake Magadi in the East African Rift.</title>
        <authorList>
            <person name="Liolos K."/>
            <person name="Abt B."/>
            <person name="Scheuner C."/>
            <person name="Teshima H."/>
            <person name="Held B."/>
            <person name="Lapidus A."/>
            <person name="Nolan M."/>
            <person name="Lucas S."/>
            <person name="Deshpande S."/>
            <person name="Cheng J.F."/>
            <person name="Tapia R."/>
            <person name="Goodwin L.A."/>
            <person name="Pitluck S."/>
            <person name="Pagani I."/>
            <person name="Ivanova N."/>
            <person name="Mavromatis K."/>
            <person name="Mikhailova N."/>
            <person name="Huntemann M."/>
            <person name="Pati A."/>
            <person name="Chen A."/>
            <person name="Palaniappan K."/>
            <person name="Land M."/>
            <person name="Rohde M."/>
            <person name="Tindall B.J."/>
            <person name="Detter J.C."/>
            <person name="Goker M."/>
            <person name="Bristow J."/>
            <person name="Eisen J.A."/>
            <person name="Markowitz V."/>
            <person name="Hugenholtz P."/>
            <person name="Woyke T."/>
            <person name="Klenk H.P."/>
            <person name="Kyrpides N.C."/>
        </authorList>
    </citation>
    <scope>NUCLEOTIDE SEQUENCE</scope>
    <source>
        <strain evidence="10">ATCC 700263 / DSM 8902 / Z-7692</strain>
    </source>
</reference>
<dbReference type="OrthoDB" id="7872201at2"/>
<accession>H9UGT5</accession>
<evidence type="ECO:0000256" key="1">
    <source>
        <dbReference type="ARBA" id="ARBA00004418"/>
    </source>
</evidence>
<evidence type="ECO:0000256" key="4">
    <source>
        <dbReference type="ARBA" id="ARBA00013964"/>
    </source>
</evidence>
<name>H9UGT5_SPIAZ</name>
<evidence type="ECO:0000313" key="10">
    <source>
        <dbReference type="Proteomes" id="UP000007383"/>
    </source>
</evidence>
<comment type="pathway">
    <text evidence="2">Glycan biosynthesis; alginate biosynthesis.</text>
</comment>
<dbReference type="UniPathway" id="UPA00286"/>
<dbReference type="STRING" id="889378.Spiaf_0628"/>